<dbReference type="GO" id="GO:0043772">
    <property type="term" value="F:acyl-phosphate glycerol-3-phosphate acyltransferase activity"/>
    <property type="evidence" value="ECO:0007669"/>
    <property type="project" value="UniProtKB-UniRule"/>
</dbReference>
<dbReference type="STRING" id="33036.HMPREF3200_01331"/>
<dbReference type="EC" id="2.3.1.275" evidence="10"/>
<name>A0A133KD49_9FIRM</name>
<comment type="catalytic activity">
    <reaction evidence="10">
        <text>an acyl phosphate + sn-glycerol 3-phosphate = a 1-acyl-sn-glycero-3-phosphate + phosphate</text>
        <dbReference type="Rhea" id="RHEA:34075"/>
        <dbReference type="ChEBI" id="CHEBI:43474"/>
        <dbReference type="ChEBI" id="CHEBI:57597"/>
        <dbReference type="ChEBI" id="CHEBI:57970"/>
        <dbReference type="ChEBI" id="CHEBI:59918"/>
        <dbReference type="EC" id="2.3.1.275"/>
    </reaction>
</comment>
<evidence type="ECO:0000256" key="7">
    <source>
        <dbReference type="ARBA" id="ARBA00023136"/>
    </source>
</evidence>
<evidence type="ECO:0000256" key="4">
    <source>
        <dbReference type="ARBA" id="ARBA00022692"/>
    </source>
</evidence>
<keyword evidence="1 10" id="KW-1003">Cell membrane</keyword>
<keyword evidence="8 10" id="KW-0594">Phospholipid biosynthesis</keyword>
<gene>
    <name evidence="10" type="primary">plsY</name>
    <name evidence="11" type="ORF">HMPREF3200_01331</name>
</gene>
<protein>
    <recommendedName>
        <fullName evidence="10">Glycerol-3-phosphate acyltransferase</fullName>
    </recommendedName>
    <alternativeName>
        <fullName evidence="10">Acyl-PO4 G3P acyltransferase</fullName>
    </alternativeName>
    <alternativeName>
        <fullName evidence="10">Acyl-phosphate--glycerol-3-phosphate acyltransferase</fullName>
    </alternativeName>
    <alternativeName>
        <fullName evidence="10">G3P acyltransferase</fullName>
        <shortName evidence="10">GPAT</shortName>
        <ecNumber evidence="10">2.3.1.275</ecNumber>
    </alternativeName>
    <alternativeName>
        <fullName evidence="10">Lysophosphatidic acid synthase</fullName>
        <shortName evidence="10">LPA synthase</shortName>
    </alternativeName>
</protein>
<evidence type="ECO:0000256" key="3">
    <source>
        <dbReference type="ARBA" id="ARBA00022679"/>
    </source>
</evidence>
<dbReference type="Proteomes" id="UP000070383">
    <property type="component" value="Unassembled WGS sequence"/>
</dbReference>
<keyword evidence="4 10" id="KW-0812">Transmembrane</keyword>
<dbReference type="HAMAP" id="MF_01043">
    <property type="entry name" value="PlsY"/>
    <property type="match status" value="1"/>
</dbReference>
<evidence type="ECO:0000256" key="8">
    <source>
        <dbReference type="ARBA" id="ARBA00023209"/>
    </source>
</evidence>
<keyword evidence="6 10" id="KW-0443">Lipid metabolism</keyword>
<dbReference type="InterPro" id="IPR003811">
    <property type="entry name" value="G3P_acylTferase_PlsY"/>
</dbReference>
<keyword evidence="11" id="KW-0012">Acyltransferase</keyword>
<keyword evidence="5 10" id="KW-1133">Transmembrane helix</keyword>
<evidence type="ECO:0000256" key="10">
    <source>
        <dbReference type="HAMAP-Rule" id="MF_01043"/>
    </source>
</evidence>
<dbReference type="EMBL" id="LRPM01000048">
    <property type="protein sequence ID" value="KWZ77511.1"/>
    <property type="molecule type" value="Genomic_DNA"/>
</dbReference>
<evidence type="ECO:0000256" key="6">
    <source>
        <dbReference type="ARBA" id="ARBA00023098"/>
    </source>
</evidence>
<keyword evidence="2 10" id="KW-0444">Lipid biosynthesis</keyword>
<proteinExistence type="inferred from homology"/>
<evidence type="ECO:0000313" key="12">
    <source>
        <dbReference type="Proteomes" id="UP000070383"/>
    </source>
</evidence>
<keyword evidence="3 10" id="KW-0808">Transferase</keyword>
<keyword evidence="12" id="KW-1185">Reference proteome</keyword>
<evidence type="ECO:0000256" key="1">
    <source>
        <dbReference type="ARBA" id="ARBA00022475"/>
    </source>
</evidence>
<dbReference type="AlphaFoldDB" id="A0A133KD49"/>
<dbReference type="GO" id="GO:0005886">
    <property type="term" value="C:plasma membrane"/>
    <property type="evidence" value="ECO:0007669"/>
    <property type="project" value="UniProtKB-SubCell"/>
</dbReference>
<feature type="transmembrane region" description="Helical" evidence="10">
    <location>
        <begin position="166"/>
        <end position="182"/>
    </location>
</feature>
<dbReference type="PANTHER" id="PTHR30309">
    <property type="entry name" value="INNER MEMBRANE PROTEIN YGIH"/>
    <property type="match status" value="1"/>
</dbReference>
<comment type="caution">
    <text evidence="11">The sequence shown here is derived from an EMBL/GenBank/DDBJ whole genome shotgun (WGS) entry which is preliminary data.</text>
</comment>
<dbReference type="SMART" id="SM01207">
    <property type="entry name" value="G3P_acyltransf"/>
    <property type="match status" value="1"/>
</dbReference>
<feature type="transmembrane region" description="Helical" evidence="10">
    <location>
        <begin position="86"/>
        <end position="107"/>
    </location>
</feature>
<sequence>MYLNKKVSDMIIIIAIISYLLGSLPFGYIVGKIFFKTDIRKLGSGNVGATNALRNFGRRAGFLTFLFDFLKGTIACIIGKKLGADLGQAVSLFFVVIGHMYSIFLHFKSGKGVATSFGAILAIDFKLALMLLVIFIAIVLVFRIVSLASIITAIIAAILVLFNYRYAYLSLAVSLIAMLVVYKHKDNIKRLKLGEEKKIF</sequence>
<feature type="transmembrane region" description="Helical" evidence="10">
    <location>
        <begin position="127"/>
        <end position="160"/>
    </location>
</feature>
<dbReference type="NCBIfam" id="TIGR00023">
    <property type="entry name" value="glycerol-3-phosphate 1-O-acyltransferase PlsY"/>
    <property type="match status" value="1"/>
</dbReference>
<feature type="transmembrane region" description="Helical" evidence="10">
    <location>
        <begin position="12"/>
        <end position="31"/>
    </location>
</feature>
<comment type="subunit">
    <text evidence="10">Probably interacts with PlsX.</text>
</comment>
<evidence type="ECO:0000256" key="9">
    <source>
        <dbReference type="ARBA" id="ARBA00023264"/>
    </source>
</evidence>
<keyword evidence="9 10" id="KW-1208">Phospholipid metabolism</keyword>
<comment type="subcellular location">
    <subcellularLocation>
        <location evidence="10">Cell membrane</location>
        <topology evidence="10">Multi-pass membrane protein</topology>
    </subcellularLocation>
</comment>
<reference evidence="12" key="1">
    <citation type="submission" date="2016-01" db="EMBL/GenBank/DDBJ databases">
        <authorList>
            <person name="Mitreva M."/>
            <person name="Pepin K.H."/>
            <person name="Mihindukulasuriya K.A."/>
            <person name="Fulton R."/>
            <person name="Fronick C."/>
            <person name="O'Laughlin M."/>
            <person name="Miner T."/>
            <person name="Herter B."/>
            <person name="Rosa B.A."/>
            <person name="Cordes M."/>
            <person name="Tomlinson C."/>
            <person name="Wollam A."/>
            <person name="Palsikar V.B."/>
            <person name="Mardis E.R."/>
            <person name="Wilson R.K."/>
        </authorList>
    </citation>
    <scope>NUCLEOTIDE SEQUENCE [LARGE SCALE GENOMIC DNA]</scope>
    <source>
        <strain evidence="12">MJR8151</strain>
    </source>
</reference>
<dbReference type="GO" id="GO:0008654">
    <property type="term" value="P:phospholipid biosynthetic process"/>
    <property type="evidence" value="ECO:0007669"/>
    <property type="project" value="UniProtKB-UniRule"/>
</dbReference>
<dbReference type="UniPathway" id="UPA00085"/>
<evidence type="ECO:0000256" key="2">
    <source>
        <dbReference type="ARBA" id="ARBA00022516"/>
    </source>
</evidence>
<dbReference type="Pfam" id="PF02660">
    <property type="entry name" value="G3P_acyltransf"/>
    <property type="match status" value="1"/>
</dbReference>
<dbReference type="PATRIC" id="fig|33036.3.peg.1319"/>
<comment type="similarity">
    <text evidence="10">Belongs to the PlsY family.</text>
</comment>
<accession>A0A133KD49</accession>
<comment type="function">
    <text evidence="10">Catalyzes the transfer of an acyl group from acyl-phosphate (acyl-PO(4)) to glycerol-3-phosphate (G3P) to form lysophosphatidic acid (LPA). This enzyme utilizes acyl-phosphate as fatty acyl donor, but not acyl-CoA or acyl-ACP.</text>
</comment>
<dbReference type="PANTHER" id="PTHR30309:SF0">
    <property type="entry name" value="GLYCEROL-3-PHOSPHATE ACYLTRANSFERASE-RELATED"/>
    <property type="match status" value="1"/>
</dbReference>
<keyword evidence="7 10" id="KW-0472">Membrane</keyword>
<comment type="pathway">
    <text evidence="10">Lipid metabolism; phospholipid metabolism.</text>
</comment>
<evidence type="ECO:0000313" key="11">
    <source>
        <dbReference type="EMBL" id="KWZ77511.1"/>
    </source>
</evidence>
<evidence type="ECO:0000256" key="5">
    <source>
        <dbReference type="ARBA" id="ARBA00022989"/>
    </source>
</evidence>
<organism evidence="11 12">
    <name type="scientific">Anaerococcus tetradius</name>
    <dbReference type="NCBI Taxonomy" id="33036"/>
    <lineage>
        <taxon>Bacteria</taxon>
        <taxon>Bacillati</taxon>
        <taxon>Bacillota</taxon>
        <taxon>Tissierellia</taxon>
        <taxon>Tissierellales</taxon>
        <taxon>Peptoniphilaceae</taxon>
        <taxon>Anaerococcus</taxon>
    </lineage>
</organism>